<gene>
    <name evidence="2" type="ORF">GPA21_07125</name>
</gene>
<dbReference type="EMBL" id="WTVM01000031">
    <property type="protein sequence ID" value="NMG02740.1"/>
    <property type="molecule type" value="Genomic_DNA"/>
</dbReference>
<keyword evidence="1" id="KW-0732">Signal</keyword>
<proteinExistence type="predicted"/>
<dbReference type="Proteomes" id="UP000599523">
    <property type="component" value="Unassembled WGS sequence"/>
</dbReference>
<evidence type="ECO:0000313" key="3">
    <source>
        <dbReference type="Proteomes" id="UP000599523"/>
    </source>
</evidence>
<accession>A0A972J9A7</accession>
<evidence type="ECO:0000256" key="1">
    <source>
        <dbReference type="SAM" id="SignalP"/>
    </source>
</evidence>
<feature type="signal peptide" evidence="1">
    <location>
        <begin position="1"/>
        <end position="28"/>
    </location>
</feature>
<organism evidence="2 3">
    <name type="scientific">Azoarcus taiwanensis</name>
    <dbReference type="NCBI Taxonomy" id="666964"/>
    <lineage>
        <taxon>Bacteria</taxon>
        <taxon>Pseudomonadati</taxon>
        <taxon>Pseudomonadota</taxon>
        <taxon>Betaproteobacteria</taxon>
        <taxon>Rhodocyclales</taxon>
        <taxon>Zoogloeaceae</taxon>
        <taxon>Azoarcus</taxon>
    </lineage>
</organism>
<sequence length="139" mass="15805">MKKRQTAPLLALAVTALLLVGCENSATAYTVDTSQHALILVREQPYFWTSEVDQYVIASRLPNCQRKVRIHPDGKVLTEIEVFDAGYRMWALRQGARWYLASTEQCLVQDWNNPTGEPPGERIGAFRLRDGEPVFERTP</sequence>
<feature type="chain" id="PRO_5036915255" description="Lipoprotein" evidence="1">
    <location>
        <begin position="29"/>
        <end position="139"/>
    </location>
</feature>
<comment type="caution">
    <text evidence="2">The sequence shown here is derived from an EMBL/GenBank/DDBJ whole genome shotgun (WGS) entry which is preliminary data.</text>
</comment>
<dbReference type="AlphaFoldDB" id="A0A972J9A7"/>
<protein>
    <recommendedName>
        <fullName evidence="4">Lipoprotein</fullName>
    </recommendedName>
</protein>
<dbReference type="RefSeq" id="WP_168987521.1">
    <property type="nucleotide sequence ID" value="NZ_CAWPHM010000244.1"/>
</dbReference>
<evidence type="ECO:0008006" key="4">
    <source>
        <dbReference type="Google" id="ProtNLM"/>
    </source>
</evidence>
<reference evidence="2" key="1">
    <citation type="submission" date="2019-12" db="EMBL/GenBank/DDBJ databases">
        <title>Comparative genomics gives insights into the taxonomy of the Azoarcus-Aromatoleum group and reveals separate origins of nif in the plant-associated Azoarcus and non-plant-associated Aromatoleum sub-groups.</title>
        <authorList>
            <person name="Lafos M."/>
            <person name="Maluk M."/>
            <person name="Batista M."/>
            <person name="Junghare M."/>
            <person name="Carmona M."/>
            <person name="Faoro H."/>
            <person name="Cruz L.M."/>
            <person name="Battistoni F."/>
            <person name="De Souza E."/>
            <person name="Pedrosa F."/>
            <person name="Chen W.-M."/>
            <person name="Poole P.S."/>
            <person name="Dixon R.A."/>
            <person name="James E.K."/>
        </authorList>
    </citation>
    <scope>NUCLEOTIDE SEQUENCE</scope>
    <source>
        <strain evidence="2">NSC3</strain>
    </source>
</reference>
<keyword evidence="3" id="KW-1185">Reference proteome</keyword>
<evidence type="ECO:0000313" key="2">
    <source>
        <dbReference type="EMBL" id="NMG02740.1"/>
    </source>
</evidence>
<dbReference type="PROSITE" id="PS51257">
    <property type="entry name" value="PROKAR_LIPOPROTEIN"/>
    <property type="match status" value="1"/>
</dbReference>
<name>A0A972J9A7_9RHOO</name>